<evidence type="ECO:0000256" key="1">
    <source>
        <dbReference type="ARBA" id="ARBA00007905"/>
    </source>
</evidence>
<dbReference type="FunFam" id="3.20.20.100:FF:000015">
    <property type="entry name" value="Oxidoreductase, aldo/keto reductase family"/>
    <property type="match status" value="1"/>
</dbReference>
<evidence type="ECO:0000313" key="9">
    <source>
        <dbReference type="Proteomes" id="UP000029080"/>
    </source>
</evidence>
<proteinExistence type="inferred from homology"/>
<organism evidence="8 9">
    <name type="scientific">Bifidobacterium tsurumiense</name>
    <dbReference type="NCBI Taxonomy" id="356829"/>
    <lineage>
        <taxon>Bacteria</taxon>
        <taxon>Bacillati</taxon>
        <taxon>Actinomycetota</taxon>
        <taxon>Actinomycetes</taxon>
        <taxon>Bifidobacteriales</taxon>
        <taxon>Bifidobacteriaceae</taxon>
        <taxon>Bifidobacterium</taxon>
    </lineage>
</organism>
<dbReference type="PRINTS" id="PR00069">
    <property type="entry name" value="ALDKETRDTASE"/>
</dbReference>
<dbReference type="STRING" id="356829.BITS_0929"/>
<feature type="domain" description="NADP-dependent oxidoreductase" evidence="7">
    <location>
        <begin position="24"/>
        <end position="257"/>
    </location>
</feature>
<dbReference type="Pfam" id="PF00248">
    <property type="entry name" value="Aldo_ket_red"/>
    <property type="match status" value="1"/>
</dbReference>
<dbReference type="Gene3D" id="3.20.20.100">
    <property type="entry name" value="NADP-dependent oxidoreductase domain"/>
    <property type="match status" value="1"/>
</dbReference>
<gene>
    <name evidence="8" type="ORF">BITS_0929</name>
</gene>
<dbReference type="InterPro" id="IPR023210">
    <property type="entry name" value="NADP_OxRdtase_dom"/>
</dbReference>
<accession>A0A087EE72</accession>
<dbReference type="CDD" id="cd19133">
    <property type="entry name" value="AKR_AKR5F1"/>
    <property type="match status" value="1"/>
</dbReference>
<dbReference type="Proteomes" id="UP000029080">
    <property type="component" value="Unassembled WGS sequence"/>
</dbReference>
<dbReference type="PANTHER" id="PTHR43827:SF3">
    <property type="entry name" value="NADP-DEPENDENT OXIDOREDUCTASE DOMAIN-CONTAINING PROTEIN"/>
    <property type="match status" value="1"/>
</dbReference>
<sequence>METVTLNNGVTMPILGLGVFQVPDPQVCEQAVLDAFNAGYRLIDTAEAYGNEESVGSAFAKSGLKRDEVFITSKIWVSNFGYERTKAAFERSLKRFGMDYLDLVLLHQSLSDYYGSWRALTDLYKEGKIRAIGVSNFYPERLADLCMNAEIKPMVNQIENHPYFQRGTDLEVAQHFGVQVEAWGPFAEGGRGIWQEPILTEIAVAHGKSMAQVILRWNIQRGVVVIPKSTHRERIEENIDVFDFQLTDDEKARIATLDTGHSTIIDHHDWHVAEALNQHRV</sequence>
<dbReference type="PROSITE" id="PS00062">
    <property type="entry name" value="ALDOKETO_REDUCTASE_2"/>
    <property type="match status" value="1"/>
</dbReference>
<dbReference type="PANTHER" id="PTHR43827">
    <property type="entry name" value="2,5-DIKETO-D-GLUCONIC ACID REDUCTASE"/>
    <property type="match status" value="1"/>
</dbReference>
<dbReference type="EMBL" id="JGZU01000009">
    <property type="protein sequence ID" value="KFJ06073.1"/>
    <property type="molecule type" value="Genomic_DNA"/>
</dbReference>
<evidence type="ECO:0000256" key="2">
    <source>
        <dbReference type="ARBA" id="ARBA00022857"/>
    </source>
</evidence>
<dbReference type="GO" id="GO:0047017">
    <property type="term" value="F:prostaglandin F synthase activity"/>
    <property type="evidence" value="ECO:0007669"/>
    <property type="project" value="UniProtKB-EC"/>
</dbReference>
<feature type="binding site" evidence="5">
    <location>
        <position position="107"/>
    </location>
    <ligand>
        <name>substrate</name>
    </ligand>
</feature>
<dbReference type="eggNOG" id="COG0656">
    <property type="taxonomic scope" value="Bacteria"/>
</dbReference>
<evidence type="ECO:0000256" key="4">
    <source>
        <dbReference type="PIRSR" id="PIRSR000097-1"/>
    </source>
</evidence>
<dbReference type="InterPro" id="IPR018170">
    <property type="entry name" value="Aldo/ket_reductase_CS"/>
</dbReference>
<protein>
    <submittedName>
        <fullName evidence="8">Methylglyoxal reductase (NADPH-dependent)</fullName>
        <ecNumber evidence="8">1.1.1.188</ecNumber>
    </submittedName>
</protein>
<comment type="caution">
    <text evidence="8">The sequence shown here is derived from an EMBL/GenBank/DDBJ whole genome shotgun (WGS) entry which is preliminary data.</text>
</comment>
<feature type="site" description="Lowers pKa of active site Tyr" evidence="6">
    <location>
        <position position="74"/>
    </location>
</feature>
<reference evidence="8 9" key="1">
    <citation type="submission" date="2014-03" db="EMBL/GenBank/DDBJ databases">
        <title>Genomics of Bifidobacteria.</title>
        <authorList>
            <person name="Ventura M."/>
            <person name="Milani C."/>
            <person name="Lugli G.A."/>
        </authorList>
    </citation>
    <scope>NUCLEOTIDE SEQUENCE [LARGE SCALE GENOMIC DNA]</scope>
    <source>
        <strain evidence="8 9">JCM 13495</strain>
    </source>
</reference>
<dbReference type="EC" id="1.1.1.188" evidence="8"/>
<keyword evidence="9" id="KW-1185">Reference proteome</keyword>
<name>A0A087EE72_9BIFI</name>
<dbReference type="PIRSF" id="PIRSF000097">
    <property type="entry name" value="AKR"/>
    <property type="match status" value="1"/>
</dbReference>
<evidence type="ECO:0000313" key="8">
    <source>
        <dbReference type="EMBL" id="KFJ06073.1"/>
    </source>
</evidence>
<comment type="similarity">
    <text evidence="1">Belongs to the aldo/keto reductase family.</text>
</comment>
<evidence type="ECO:0000256" key="3">
    <source>
        <dbReference type="ARBA" id="ARBA00023002"/>
    </source>
</evidence>
<dbReference type="PROSITE" id="PS00798">
    <property type="entry name" value="ALDOKETO_REDUCTASE_1"/>
    <property type="match status" value="1"/>
</dbReference>
<evidence type="ECO:0000256" key="6">
    <source>
        <dbReference type="PIRSR" id="PIRSR000097-3"/>
    </source>
</evidence>
<dbReference type="SUPFAM" id="SSF51430">
    <property type="entry name" value="NAD(P)-linked oxidoreductase"/>
    <property type="match status" value="1"/>
</dbReference>
<dbReference type="InterPro" id="IPR020471">
    <property type="entry name" value="AKR"/>
</dbReference>
<dbReference type="InterPro" id="IPR036812">
    <property type="entry name" value="NAD(P)_OxRdtase_dom_sf"/>
</dbReference>
<dbReference type="AlphaFoldDB" id="A0A087EE72"/>
<feature type="active site" description="Proton donor" evidence="4">
    <location>
        <position position="49"/>
    </location>
</feature>
<dbReference type="OrthoDB" id="9804790at2"/>
<keyword evidence="2" id="KW-0521">NADP</keyword>
<dbReference type="PROSITE" id="PS00063">
    <property type="entry name" value="ALDOKETO_REDUCTASE_3"/>
    <property type="match status" value="1"/>
</dbReference>
<evidence type="ECO:0000259" key="7">
    <source>
        <dbReference type="Pfam" id="PF00248"/>
    </source>
</evidence>
<keyword evidence="3 8" id="KW-0560">Oxidoreductase</keyword>
<dbReference type="RefSeq" id="WP_026641955.1">
    <property type="nucleotide sequence ID" value="NZ_JGZU01000009.1"/>
</dbReference>
<evidence type="ECO:0000256" key="5">
    <source>
        <dbReference type="PIRSR" id="PIRSR000097-2"/>
    </source>
</evidence>